<keyword evidence="1" id="KW-0732">Signal</keyword>
<gene>
    <name evidence="3" type="ORF">BACCOP_03987</name>
</gene>
<accession>B3JPV5</accession>
<dbReference type="Gene3D" id="2.60.40.2340">
    <property type="match status" value="2"/>
</dbReference>
<sequence length="471" mass="51339">MNIMNAIKYINKVFFILLSLAFVAGCDDDNTSDLQLNGRTWLNTLQLDEYQGVIDNSTKTVVVGVPVDYNTDAMKVTAIEVSDGAEASMKVGDIANFSFPQTIKVTNGDAYLDYTVTVKHDEARITSFKLNNEYTGIIDEENHSILVRVPTSIDITSLIPTVETTQGAMVSPASGQAVDFTSPVEFTVTYQSAVAVYVVTVVQSDSPSAVYVGLASSIDELNAEEKEAANWMLKNIPNAQYLSFEDVRTGRVDLNDCKVMWWHLHIDGGIDSMDKFEAAAPSAVQAVSKVKEFYENGGSLLLTRYASFYAAKLGITKDGNAPNNCWGQSEETGEITTGPWSFFVTNHETHPLYEGVDISTIDGKKGIYMCDAGYRITNSTAQWHIGSDWGGYEELNSWETSHGGVSLGYGGDGAVVVWEYLSSETTGGVLCIGSGCYDWYSYGVDTSADSYHGNVAKITQNAINYLTSESK</sequence>
<organism evidence="3 4">
    <name type="scientific">Phocaeicola coprocola DSM 17136</name>
    <dbReference type="NCBI Taxonomy" id="470145"/>
    <lineage>
        <taxon>Bacteria</taxon>
        <taxon>Pseudomonadati</taxon>
        <taxon>Bacteroidota</taxon>
        <taxon>Bacteroidia</taxon>
        <taxon>Bacteroidales</taxon>
        <taxon>Bacteroidaceae</taxon>
        <taxon>Phocaeicola</taxon>
    </lineage>
</organism>
<comment type="caution">
    <text evidence="3">The sequence shown here is derived from an EMBL/GenBank/DDBJ whole genome shotgun (WGS) entry which is preliminary data.</text>
</comment>
<protein>
    <recommendedName>
        <fullName evidence="2">DUF4960 domain-containing protein</fullName>
    </recommendedName>
</protein>
<dbReference type="Proteomes" id="UP000003146">
    <property type="component" value="Unassembled WGS sequence"/>
</dbReference>
<reference evidence="3 4" key="1">
    <citation type="submission" date="2008-04" db="EMBL/GenBank/DDBJ databases">
        <title>Draft genome sequence of Bacteroides coprocola (DSM 17136).</title>
        <authorList>
            <person name="Sudarsanam P."/>
            <person name="Ley R."/>
            <person name="Guruge J."/>
            <person name="Turnbaugh P.J."/>
            <person name="Mahowald M."/>
            <person name="Liep D."/>
            <person name="Gordon J."/>
        </authorList>
    </citation>
    <scope>NUCLEOTIDE SEQUENCE [LARGE SCALE GENOMIC DNA]</scope>
    <source>
        <strain evidence="3 4">DSM 17136</strain>
    </source>
</reference>
<dbReference type="EMBL" id="ABIY02000124">
    <property type="protein sequence ID" value="EDU98984.1"/>
    <property type="molecule type" value="Genomic_DNA"/>
</dbReference>
<dbReference type="STRING" id="470145.BACCOP_03987"/>
<dbReference type="RefSeq" id="WP_007571633.1">
    <property type="nucleotide sequence ID" value="NZ_DS981510.1"/>
</dbReference>
<evidence type="ECO:0000256" key="1">
    <source>
        <dbReference type="SAM" id="SignalP"/>
    </source>
</evidence>
<feature type="chain" id="PRO_5002789949" description="DUF4960 domain-containing protein" evidence="1">
    <location>
        <begin position="25"/>
        <end position="471"/>
    </location>
</feature>
<dbReference type="Pfam" id="PF16324">
    <property type="entry name" value="DUF4960"/>
    <property type="match status" value="1"/>
</dbReference>
<proteinExistence type="predicted"/>
<evidence type="ECO:0000313" key="4">
    <source>
        <dbReference type="Proteomes" id="UP000003146"/>
    </source>
</evidence>
<evidence type="ECO:0000313" key="3">
    <source>
        <dbReference type="EMBL" id="EDU98984.1"/>
    </source>
</evidence>
<feature type="domain" description="DUF4960" evidence="2">
    <location>
        <begin position="211"/>
        <end position="466"/>
    </location>
</feature>
<dbReference type="HOGENOM" id="CLU_592944_0_0_10"/>
<dbReference type="InterPro" id="IPR032526">
    <property type="entry name" value="DUF4960"/>
</dbReference>
<reference evidence="3 4" key="2">
    <citation type="submission" date="2008-04" db="EMBL/GenBank/DDBJ databases">
        <authorList>
            <person name="Fulton L."/>
            <person name="Clifton S."/>
            <person name="Fulton B."/>
            <person name="Xu J."/>
            <person name="Minx P."/>
            <person name="Pepin K.H."/>
            <person name="Johnson M."/>
            <person name="Thiruvilangam P."/>
            <person name="Bhonagiri V."/>
            <person name="Nash W.E."/>
            <person name="Mardis E.R."/>
            <person name="Wilson R.K."/>
        </authorList>
    </citation>
    <scope>NUCLEOTIDE SEQUENCE [LARGE SCALE GENOMIC DNA]</scope>
    <source>
        <strain evidence="3 4">DSM 17136</strain>
    </source>
</reference>
<dbReference type="AlphaFoldDB" id="B3JPV5"/>
<feature type="signal peptide" evidence="1">
    <location>
        <begin position="1"/>
        <end position="24"/>
    </location>
</feature>
<dbReference type="eggNOG" id="COG3291">
    <property type="taxonomic scope" value="Bacteria"/>
</dbReference>
<evidence type="ECO:0000259" key="2">
    <source>
        <dbReference type="Pfam" id="PF16324"/>
    </source>
</evidence>
<name>B3JPV5_9BACT</name>